<reference evidence="2" key="1">
    <citation type="journal article" date="2015" name="Nature">
        <title>Complex archaea that bridge the gap between prokaryotes and eukaryotes.</title>
        <authorList>
            <person name="Spang A."/>
            <person name="Saw J.H."/>
            <person name="Jorgensen S.L."/>
            <person name="Zaremba-Niedzwiedzka K."/>
            <person name="Martijn J."/>
            <person name="Lind A.E."/>
            <person name="van Eijk R."/>
            <person name="Schleper C."/>
            <person name="Guy L."/>
            <person name="Ettema T.J."/>
        </authorList>
    </citation>
    <scope>NUCLEOTIDE SEQUENCE</scope>
</reference>
<feature type="compositionally biased region" description="Basic and acidic residues" evidence="1">
    <location>
        <begin position="17"/>
        <end position="29"/>
    </location>
</feature>
<feature type="non-terminal residue" evidence="2">
    <location>
        <position position="1"/>
    </location>
</feature>
<accession>A0A0F9ER15</accession>
<sequence>RMPDEMPPKAMADEMPPEEREMPEGKTGKETTPLNELFRMFRSPDVLPAKGGHNPKPLQLWSQSESKKKKGKRNTDLDVGSKKLGYKKVKLVREKLQSPDNLPGQSGHDSKKMQDWSKKASKAASKKKQPDSKVGSKKTKGKDLWDLKKVSFKGYLLNEVNVRAMALQQVNVQGDKAMRVKRARMNPNALRKEYEQELKDLAQSDDPTDKQILAMRKRLAMLQQKKAAEAEKANGAAA</sequence>
<proteinExistence type="predicted"/>
<protein>
    <submittedName>
        <fullName evidence="2">Uncharacterized protein</fullName>
    </submittedName>
</protein>
<evidence type="ECO:0000256" key="1">
    <source>
        <dbReference type="SAM" id="MobiDB-lite"/>
    </source>
</evidence>
<feature type="compositionally biased region" description="Basic and acidic residues" evidence="1">
    <location>
        <begin position="108"/>
        <end position="118"/>
    </location>
</feature>
<dbReference type="AlphaFoldDB" id="A0A0F9ER15"/>
<comment type="caution">
    <text evidence="2">The sequence shown here is derived from an EMBL/GenBank/DDBJ whole genome shotgun (WGS) entry which is preliminary data.</text>
</comment>
<gene>
    <name evidence="2" type="ORF">LCGC14_2043480</name>
</gene>
<name>A0A0F9ER15_9ZZZZ</name>
<dbReference type="EMBL" id="LAZR01024002">
    <property type="protein sequence ID" value="KKL76583.1"/>
    <property type="molecule type" value="Genomic_DNA"/>
</dbReference>
<evidence type="ECO:0000313" key="2">
    <source>
        <dbReference type="EMBL" id="KKL76583.1"/>
    </source>
</evidence>
<organism evidence="2">
    <name type="scientific">marine sediment metagenome</name>
    <dbReference type="NCBI Taxonomy" id="412755"/>
    <lineage>
        <taxon>unclassified sequences</taxon>
        <taxon>metagenomes</taxon>
        <taxon>ecological metagenomes</taxon>
    </lineage>
</organism>
<feature type="region of interest" description="Disordered" evidence="1">
    <location>
        <begin position="1"/>
        <end position="141"/>
    </location>
</feature>